<dbReference type="EMBL" id="CP001940">
    <property type="protein sequence ID" value="ADH87260.1"/>
    <property type="molecule type" value="Genomic_DNA"/>
</dbReference>
<dbReference type="Proteomes" id="UP000001508">
    <property type="component" value="Chromosome"/>
</dbReference>
<dbReference type="InterPro" id="IPR012337">
    <property type="entry name" value="RNaseH-like_sf"/>
</dbReference>
<accession>D6Z099</accession>
<dbReference type="KEGG" id="dak:DaAHT2_2599"/>
<feature type="domain" description="Transposase IS701-like DDE" evidence="1">
    <location>
        <begin position="73"/>
        <end position="260"/>
    </location>
</feature>
<evidence type="ECO:0000313" key="4">
    <source>
        <dbReference type="EMBL" id="ADH87132.1"/>
    </source>
</evidence>
<dbReference type="HOGENOM" id="CLU_041101_2_0_7"/>
<dbReference type="InParanoid" id="D6Z099"/>
<dbReference type="KEGG" id="dak:DaAHT2_2468"/>
<dbReference type="STRING" id="589865.DaAHT2_1841"/>
<dbReference type="AlphaFoldDB" id="D6Z099"/>
<dbReference type="InterPro" id="IPR038721">
    <property type="entry name" value="IS701-like_DDE_dom"/>
</dbReference>
<sequence>MQNITGSQEQQAVRQLNSKVDQFFDNFSLGTLLNRAGIRKLRGASPVRLLKSIFMLAFNQENFFRGIVEREQGFGKDAAYDLLQGANYNWRRLLLQLAAKIATVFSLLTEEPKRKVLIIDDSTYERPHARKVELLARVRDNCRKRFTRGFKLLTMAWSDGYNTLPVDFALLSSREPEKRLWGEKRRLDRRCCAARRRQEAVTKSTDLLDGMIKRIMASGIDFGYILMDSWFAFPSIIRKLHRHRPVICMLKDMPNIRFRHQGVSRRVGEIYRNLHKRPGRAKILASTTVELTCGLPAKIVFVRHRSTKNWLALLSTDLELGEEEIVQTYGKRWDIEVMFKVVKHYLNLEKEVQMRNFDGLIAHATIVMIRYCFLSFQQRMDNDERALGSLFYACAEEMQDITLLEALQRIMTLALDKIRQLGELTEDAVRRIINVLMDTACHMLLSPAGNGRNKNILTAS</sequence>
<organism evidence="4 6">
    <name type="scientific">Desulfurivibrio alkaliphilus (strain DSM 19089 / UNIQEM U267 / AHT2)</name>
    <dbReference type="NCBI Taxonomy" id="589865"/>
    <lineage>
        <taxon>Bacteria</taxon>
        <taxon>Pseudomonadati</taxon>
        <taxon>Thermodesulfobacteriota</taxon>
        <taxon>Desulfobulbia</taxon>
        <taxon>Desulfobulbales</taxon>
        <taxon>Desulfobulbaceae</taxon>
        <taxon>Desulfurivibrio</taxon>
    </lineage>
</organism>
<evidence type="ECO:0000259" key="1">
    <source>
        <dbReference type="Pfam" id="PF13546"/>
    </source>
</evidence>
<dbReference type="EMBL" id="CP001940">
    <property type="protein sequence ID" value="ADH86522.1"/>
    <property type="molecule type" value="Genomic_DNA"/>
</dbReference>
<dbReference type="SUPFAM" id="SSF53098">
    <property type="entry name" value="Ribonuclease H-like"/>
    <property type="match status" value="1"/>
</dbReference>
<proteinExistence type="predicted"/>
<evidence type="ECO:0000313" key="6">
    <source>
        <dbReference type="Proteomes" id="UP000001508"/>
    </source>
</evidence>
<dbReference type="Pfam" id="PF13546">
    <property type="entry name" value="DDE_5"/>
    <property type="match status" value="1"/>
</dbReference>
<dbReference type="eggNOG" id="COG3385">
    <property type="taxonomic scope" value="Bacteria"/>
</dbReference>
<dbReference type="Pfam" id="PF04693">
    <property type="entry name" value="DDE_Tnp_2"/>
    <property type="match status" value="1"/>
</dbReference>
<protein>
    <submittedName>
        <fullName evidence="4">Transposase IS4 family protein</fullName>
    </submittedName>
</protein>
<evidence type="ECO:0000313" key="3">
    <source>
        <dbReference type="EMBL" id="ADH87029.1"/>
    </source>
</evidence>
<dbReference type="RefSeq" id="WP_013164045.1">
    <property type="nucleotide sequence ID" value="NC_014216.1"/>
</dbReference>
<evidence type="ECO:0000313" key="2">
    <source>
        <dbReference type="EMBL" id="ADH86522.1"/>
    </source>
</evidence>
<dbReference type="KEGG" id="dak:DaAHT2_2364"/>
<name>D6Z099_DESAT</name>
<dbReference type="KEGG" id="dak:DaAHT2_1841"/>
<gene>
    <name evidence="2" type="ordered locus">DaAHT2_1841</name>
    <name evidence="3" type="ordered locus">DaAHT2_2364</name>
    <name evidence="4" type="ordered locus">DaAHT2_2468</name>
    <name evidence="5" type="ordered locus">DaAHT2_2599</name>
</gene>
<dbReference type="InterPro" id="IPR006783">
    <property type="entry name" value="Transposase_ISC1217"/>
</dbReference>
<dbReference type="OrthoDB" id="5344740at2"/>
<keyword evidence="6" id="KW-1185">Reference proteome</keyword>
<dbReference type="EMBL" id="CP001940">
    <property type="protein sequence ID" value="ADH87132.1"/>
    <property type="molecule type" value="Genomic_DNA"/>
</dbReference>
<dbReference type="EMBL" id="CP001940">
    <property type="protein sequence ID" value="ADH87029.1"/>
    <property type="molecule type" value="Genomic_DNA"/>
</dbReference>
<reference evidence="6" key="1">
    <citation type="submission" date="2010-02" db="EMBL/GenBank/DDBJ databases">
        <title>Complete sequence of Desulfurivibrio alkaliphilus AHT2.</title>
        <authorList>
            <consortium name="US DOE Joint Genome Institute"/>
            <person name="Pitluck S."/>
            <person name="Chertkov O."/>
            <person name="Detter J.C."/>
            <person name="Han C."/>
            <person name="Tapia R."/>
            <person name="Larimer F."/>
            <person name="Land M."/>
            <person name="Hauser L."/>
            <person name="Kyrpides N."/>
            <person name="Mikhailova N."/>
            <person name="Sorokin D.Y."/>
            <person name="Muyzer G."/>
            <person name="Woyke T."/>
        </authorList>
    </citation>
    <scope>NUCLEOTIDE SEQUENCE [LARGE SCALE GENOMIC DNA]</scope>
    <source>
        <strain evidence="6">DSM 19089 / UNIQEM U267 / AHT2</strain>
    </source>
</reference>
<evidence type="ECO:0000313" key="5">
    <source>
        <dbReference type="EMBL" id="ADH87260.1"/>
    </source>
</evidence>